<dbReference type="Pfam" id="PF13391">
    <property type="entry name" value="HNH_2"/>
    <property type="match status" value="1"/>
</dbReference>
<gene>
    <name evidence="2" type="ORF">Plil01_000924600</name>
</gene>
<evidence type="ECO:0000313" key="2">
    <source>
        <dbReference type="EMBL" id="GMF23013.1"/>
    </source>
</evidence>
<evidence type="ECO:0000259" key="1">
    <source>
        <dbReference type="Pfam" id="PF13391"/>
    </source>
</evidence>
<dbReference type="Proteomes" id="UP001165083">
    <property type="component" value="Unassembled WGS sequence"/>
</dbReference>
<organism evidence="2 3">
    <name type="scientific">Phytophthora lilii</name>
    <dbReference type="NCBI Taxonomy" id="2077276"/>
    <lineage>
        <taxon>Eukaryota</taxon>
        <taxon>Sar</taxon>
        <taxon>Stramenopiles</taxon>
        <taxon>Oomycota</taxon>
        <taxon>Peronosporomycetes</taxon>
        <taxon>Peronosporales</taxon>
        <taxon>Peronosporaceae</taxon>
        <taxon>Phytophthora</taxon>
    </lineage>
</organism>
<sequence length="122" mass="13721">MSGFKIFRVNWSSSTIKSQANSRARGGCSAREDVSSIAVFSISFPQIEDVDDVRNGLLLLRLIESAFDALDIAFIVEDDQFTLKILNPDIEADLPVDWHNGMVLEVNPYKQMEEQVRVQSTL</sequence>
<protein>
    <submittedName>
        <fullName evidence="2">Unnamed protein product</fullName>
    </submittedName>
</protein>
<dbReference type="OrthoDB" id="151325at2759"/>
<keyword evidence="3" id="KW-1185">Reference proteome</keyword>
<accession>A0A9W6TV56</accession>
<dbReference type="InterPro" id="IPR003615">
    <property type="entry name" value="HNH_nuc"/>
</dbReference>
<evidence type="ECO:0000313" key="3">
    <source>
        <dbReference type="Proteomes" id="UP001165083"/>
    </source>
</evidence>
<reference evidence="2" key="1">
    <citation type="submission" date="2023-04" db="EMBL/GenBank/DDBJ databases">
        <title>Phytophthora lilii NBRC 32176.</title>
        <authorList>
            <person name="Ichikawa N."/>
            <person name="Sato H."/>
            <person name="Tonouchi N."/>
        </authorList>
    </citation>
    <scope>NUCLEOTIDE SEQUENCE</scope>
    <source>
        <strain evidence="2">NBRC 32176</strain>
    </source>
</reference>
<name>A0A9W6TV56_9STRA</name>
<dbReference type="AlphaFoldDB" id="A0A9W6TV56"/>
<dbReference type="EMBL" id="BSXW01000459">
    <property type="protein sequence ID" value="GMF23013.1"/>
    <property type="molecule type" value="Genomic_DNA"/>
</dbReference>
<proteinExistence type="predicted"/>
<comment type="caution">
    <text evidence="2">The sequence shown here is derived from an EMBL/GenBank/DDBJ whole genome shotgun (WGS) entry which is preliminary data.</text>
</comment>
<feature type="domain" description="HNH nuclease" evidence="1">
    <location>
        <begin position="47"/>
        <end position="74"/>
    </location>
</feature>